<keyword evidence="1" id="KW-0812">Transmembrane</keyword>
<evidence type="ECO:0000313" key="2">
    <source>
        <dbReference type="EMBL" id="KHN86381.1"/>
    </source>
</evidence>
<gene>
    <name evidence="2" type="ORF">Tcan_10622</name>
</gene>
<accession>A0A0B2VS62</accession>
<protein>
    <submittedName>
        <fullName evidence="2">Uncharacterized protein</fullName>
    </submittedName>
</protein>
<organism evidence="2 3">
    <name type="scientific">Toxocara canis</name>
    <name type="common">Canine roundworm</name>
    <dbReference type="NCBI Taxonomy" id="6265"/>
    <lineage>
        <taxon>Eukaryota</taxon>
        <taxon>Metazoa</taxon>
        <taxon>Ecdysozoa</taxon>
        <taxon>Nematoda</taxon>
        <taxon>Chromadorea</taxon>
        <taxon>Rhabditida</taxon>
        <taxon>Spirurina</taxon>
        <taxon>Ascaridomorpha</taxon>
        <taxon>Ascaridoidea</taxon>
        <taxon>Toxocaridae</taxon>
        <taxon>Toxocara</taxon>
    </lineage>
</organism>
<proteinExistence type="predicted"/>
<dbReference type="Proteomes" id="UP000031036">
    <property type="component" value="Unassembled WGS sequence"/>
</dbReference>
<dbReference type="AlphaFoldDB" id="A0A0B2VS62"/>
<name>A0A0B2VS62_TOXCA</name>
<sequence>MNRTVIRWGEAMAVHRCADQPSFSKTAPISQTASANREQSAIFSLSRSTERAMAAMISYVYRRILMERYLSVLNCGVVFLLANITMVASFLDSRSSQTALIYARSGGVMLKRWMAWSYKWVSNRQEKPTIIYNTMVKDRTDRYMKQKSSNIE</sequence>
<dbReference type="EMBL" id="JPKZ01000628">
    <property type="protein sequence ID" value="KHN86381.1"/>
    <property type="molecule type" value="Genomic_DNA"/>
</dbReference>
<keyword evidence="3" id="KW-1185">Reference proteome</keyword>
<evidence type="ECO:0000313" key="3">
    <source>
        <dbReference type="Proteomes" id="UP000031036"/>
    </source>
</evidence>
<keyword evidence="1" id="KW-0472">Membrane</keyword>
<evidence type="ECO:0000256" key="1">
    <source>
        <dbReference type="SAM" id="Phobius"/>
    </source>
</evidence>
<comment type="caution">
    <text evidence="2">The sequence shown here is derived from an EMBL/GenBank/DDBJ whole genome shotgun (WGS) entry which is preliminary data.</text>
</comment>
<keyword evidence="1" id="KW-1133">Transmembrane helix</keyword>
<reference evidence="2 3" key="1">
    <citation type="submission" date="2014-11" db="EMBL/GenBank/DDBJ databases">
        <title>Genetic blueprint of the zoonotic pathogen Toxocara canis.</title>
        <authorList>
            <person name="Zhu X.-Q."/>
            <person name="Korhonen P.K."/>
            <person name="Cai H."/>
            <person name="Young N.D."/>
            <person name="Nejsum P."/>
            <person name="von Samson-Himmelstjerna G."/>
            <person name="Boag P.R."/>
            <person name="Tan P."/>
            <person name="Li Q."/>
            <person name="Min J."/>
            <person name="Yang Y."/>
            <person name="Wang X."/>
            <person name="Fang X."/>
            <person name="Hall R.S."/>
            <person name="Hofmann A."/>
            <person name="Sternberg P.W."/>
            <person name="Jex A.R."/>
            <person name="Gasser R.B."/>
        </authorList>
    </citation>
    <scope>NUCLEOTIDE SEQUENCE [LARGE SCALE GENOMIC DNA]</scope>
    <source>
        <strain evidence="2">PN_DK_2014</strain>
    </source>
</reference>
<feature type="transmembrane region" description="Helical" evidence="1">
    <location>
        <begin position="69"/>
        <end position="91"/>
    </location>
</feature>